<keyword evidence="1" id="KW-0812">Transmembrane</keyword>
<protein>
    <recommendedName>
        <fullName evidence="4">Transmembrane protein</fullName>
    </recommendedName>
</protein>
<keyword evidence="1" id="KW-1133">Transmembrane helix</keyword>
<feature type="transmembrane region" description="Helical" evidence="1">
    <location>
        <begin position="106"/>
        <end position="132"/>
    </location>
</feature>
<comment type="caution">
    <text evidence="2">The sequence shown here is derived from an EMBL/GenBank/DDBJ whole genome shotgun (WGS) entry which is preliminary data.</text>
</comment>
<proteinExistence type="predicted"/>
<dbReference type="EMBL" id="JBBPBM010000071">
    <property type="protein sequence ID" value="KAK8512877.1"/>
    <property type="molecule type" value="Genomic_DNA"/>
</dbReference>
<feature type="transmembrane region" description="Helical" evidence="1">
    <location>
        <begin position="153"/>
        <end position="179"/>
    </location>
</feature>
<keyword evidence="3" id="KW-1185">Reference proteome</keyword>
<organism evidence="2 3">
    <name type="scientific">Hibiscus sabdariffa</name>
    <name type="common">roselle</name>
    <dbReference type="NCBI Taxonomy" id="183260"/>
    <lineage>
        <taxon>Eukaryota</taxon>
        <taxon>Viridiplantae</taxon>
        <taxon>Streptophyta</taxon>
        <taxon>Embryophyta</taxon>
        <taxon>Tracheophyta</taxon>
        <taxon>Spermatophyta</taxon>
        <taxon>Magnoliopsida</taxon>
        <taxon>eudicotyledons</taxon>
        <taxon>Gunneridae</taxon>
        <taxon>Pentapetalae</taxon>
        <taxon>rosids</taxon>
        <taxon>malvids</taxon>
        <taxon>Malvales</taxon>
        <taxon>Malvaceae</taxon>
        <taxon>Malvoideae</taxon>
        <taxon>Hibiscus</taxon>
    </lineage>
</organism>
<dbReference type="PANTHER" id="PTHR36714:SF1">
    <property type="entry name" value="T23E23.1"/>
    <property type="match status" value="1"/>
</dbReference>
<name>A0ABR2C0S8_9ROSI</name>
<accession>A0ABR2C0S8</accession>
<gene>
    <name evidence="2" type="ORF">V6N12_030288</name>
</gene>
<evidence type="ECO:0000313" key="3">
    <source>
        <dbReference type="Proteomes" id="UP001472677"/>
    </source>
</evidence>
<evidence type="ECO:0008006" key="4">
    <source>
        <dbReference type="Google" id="ProtNLM"/>
    </source>
</evidence>
<feature type="transmembrane region" description="Helical" evidence="1">
    <location>
        <begin position="33"/>
        <end position="55"/>
    </location>
</feature>
<keyword evidence="1" id="KW-0472">Membrane</keyword>
<reference evidence="2 3" key="1">
    <citation type="journal article" date="2024" name="G3 (Bethesda)">
        <title>Genome assembly of Hibiscus sabdariffa L. provides insights into metabolisms of medicinal natural products.</title>
        <authorList>
            <person name="Kim T."/>
        </authorList>
    </citation>
    <scope>NUCLEOTIDE SEQUENCE [LARGE SCALE GENOMIC DNA]</scope>
    <source>
        <strain evidence="2">TK-2024</strain>
        <tissue evidence="2">Old leaves</tissue>
    </source>
</reference>
<dbReference type="Proteomes" id="UP001472677">
    <property type="component" value="Unassembled WGS sequence"/>
</dbReference>
<feature type="transmembrane region" description="Helical" evidence="1">
    <location>
        <begin position="202"/>
        <end position="221"/>
    </location>
</feature>
<dbReference type="PANTHER" id="PTHR36714">
    <property type="entry name" value="T23E23.1"/>
    <property type="match status" value="1"/>
</dbReference>
<evidence type="ECO:0000256" key="1">
    <source>
        <dbReference type="SAM" id="Phobius"/>
    </source>
</evidence>
<sequence>MATDYSQIMLKEKLEFLDILKESLSITYKHIKFIVFILFASLPFFFLSVFFEIVLQKTVLDTFNFISSPPSHHLVINLDSSVTSLVDRDEPVSQVYILTEWIELCFLYLGLCYLAGLINIILTVNAASTIYAAQKPISFRDLTRQNPRLKGPFITSIYVLLLSTCILTGFVGVVSNWYILSKGFVENYYYYYSYHFYETNDYIVESLITIFHVTVFIALLIKYSEWGAGWNMALVISILEETYGIEAFQLSAYFGRGSTQGGLRLMLVFTVWENVLRLPCLFGKCSERAGGMLFIYGSTSLICMGNLMKWVVLVVYFFRCKKRILDKKVDEEVGRKDVGVMDVQLLQTP</sequence>
<feature type="transmembrane region" description="Helical" evidence="1">
    <location>
        <begin position="293"/>
        <end position="318"/>
    </location>
</feature>
<evidence type="ECO:0000313" key="2">
    <source>
        <dbReference type="EMBL" id="KAK8512877.1"/>
    </source>
</evidence>